<accession>A0A7G5XMD1</accession>
<feature type="compositionally biased region" description="Low complexity" evidence="1">
    <location>
        <begin position="42"/>
        <end position="57"/>
    </location>
</feature>
<protein>
    <recommendedName>
        <fullName evidence="5">Secreted protein</fullName>
    </recommendedName>
</protein>
<sequence>MNQYKCLPALILLSLLTACGNGLEEGSTTAPATKTPPPVTIQPAKPQQTAPAATSTAGLNPAHGQPGHRCDIQVGAPLNSAPAQTTATSPQQQTIVMSPPATTAPVTTTAAGKNPPHGQPGHRCDIAVGAPLPK</sequence>
<evidence type="ECO:0000256" key="1">
    <source>
        <dbReference type="SAM" id="MobiDB-lite"/>
    </source>
</evidence>
<keyword evidence="2" id="KW-0732">Signal</keyword>
<feature type="chain" id="PRO_5028898606" description="Secreted protein" evidence="2">
    <location>
        <begin position="21"/>
        <end position="134"/>
    </location>
</feature>
<evidence type="ECO:0008006" key="5">
    <source>
        <dbReference type="Google" id="ProtNLM"/>
    </source>
</evidence>
<dbReference type="AlphaFoldDB" id="A0A7G5XMD1"/>
<evidence type="ECO:0000313" key="4">
    <source>
        <dbReference type="Proteomes" id="UP000515344"/>
    </source>
</evidence>
<evidence type="ECO:0000313" key="3">
    <source>
        <dbReference type="EMBL" id="QNA46634.1"/>
    </source>
</evidence>
<reference evidence="4" key="1">
    <citation type="submission" date="2020-08" db="EMBL/GenBank/DDBJ databases">
        <title>Lacibacter sp. S13-6-6 genome sequencing.</title>
        <authorList>
            <person name="Jin L."/>
        </authorList>
    </citation>
    <scope>NUCLEOTIDE SEQUENCE [LARGE SCALE GENOMIC DNA]</scope>
    <source>
        <strain evidence="4">S13-6-6</strain>
    </source>
</reference>
<evidence type="ECO:0000256" key="2">
    <source>
        <dbReference type="SAM" id="SignalP"/>
    </source>
</evidence>
<dbReference type="KEGG" id="lacs:H4075_10825"/>
<proteinExistence type="predicted"/>
<keyword evidence="4" id="KW-1185">Reference proteome</keyword>
<dbReference type="RefSeq" id="WP_182806526.1">
    <property type="nucleotide sequence ID" value="NZ_CP060007.1"/>
</dbReference>
<feature type="signal peptide" evidence="2">
    <location>
        <begin position="1"/>
        <end position="20"/>
    </location>
</feature>
<organism evidence="3 4">
    <name type="scientific">Lacibacter sediminis</name>
    <dbReference type="NCBI Taxonomy" id="2760713"/>
    <lineage>
        <taxon>Bacteria</taxon>
        <taxon>Pseudomonadati</taxon>
        <taxon>Bacteroidota</taxon>
        <taxon>Chitinophagia</taxon>
        <taxon>Chitinophagales</taxon>
        <taxon>Chitinophagaceae</taxon>
        <taxon>Lacibacter</taxon>
    </lineage>
</organism>
<gene>
    <name evidence="3" type="ORF">H4075_10825</name>
</gene>
<name>A0A7G5XMD1_9BACT</name>
<feature type="region of interest" description="Disordered" evidence="1">
    <location>
        <begin position="25"/>
        <end position="134"/>
    </location>
</feature>
<feature type="compositionally biased region" description="Low complexity" evidence="1">
    <location>
        <begin position="80"/>
        <end position="111"/>
    </location>
</feature>
<dbReference type="Proteomes" id="UP000515344">
    <property type="component" value="Chromosome"/>
</dbReference>
<dbReference type="PROSITE" id="PS51257">
    <property type="entry name" value="PROKAR_LIPOPROTEIN"/>
    <property type="match status" value="1"/>
</dbReference>
<dbReference type="EMBL" id="CP060007">
    <property type="protein sequence ID" value="QNA46634.1"/>
    <property type="molecule type" value="Genomic_DNA"/>
</dbReference>